<organism evidence="1 2">
    <name type="scientific">Eretmocerus hayati</name>
    <dbReference type="NCBI Taxonomy" id="131215"/>
    <lineage>
        <taxon>Eukaryota</taxon>
        <taxon>Metazoa</taxon>
        <taxon>Ecdysozoa</taxon>
        <taxon>Arthropoda</taxon>
        <taxon>Hexapoda</taxon>
        <taxon>Insecta</taxon>
        <taxon>Pterygota</taxon>
        <taxon>Neoptera</taxon>
        <taxon>Endopterygota</taxon>
        <taxon>Hymenoptera</taxon>
        <taxon>Apocrita</taxon>
        <taxon>Proctotrupomorpha</taxon>
        <taxon>Chalcidoidea</taxon>
        <taxon>Aphelinidae</taxon>
        <taxon>Aphelininae</taxon>
        <taxon>Eretmocerus</taxon>
    </lineage>
</organism>
<accession>A0ACC2N597</accession>
<sequence>MGDEGLLRNNRQRSSSIGNIRDFCSPRSSLKRGTDQRSPKSQLENINKKTFTESDLRSKDTKMTLKDSEYTSEGMASIIAEIQKLENKFDKKEKKEREDSTHWVEEMVEQMKRDNDLRQKELDSKWEGKEKQDKERDRRQD</sequence>
<evidence type="ECO:0000313" key="2">
    <source>
        <dbReference type="Proteomes" id="UP001239111"/>
    </source>
</evidence>
<reference evidence="1" key="1">
    <citation type="submission" date="2023-04" db="EMBL/GenBank/DDBJ databases">
        <title>A chromosome-level genome assembly of the parasitoid wasp Eretmocerus hayati.</title>
        <authorList>
            <person name="Zhong Y."/>
            <person name="Liu S."/>
            <person name="Liu Y."/>
        </authorList>
    </citation>
    <scope>NUCLEOTIDE SEQUENCE</scope>
    <source>
        <strain evidence="1">ZJU_SS_LIU_2023</strain>
    </source>
</reference>
<evidence type="ECO:0000313" key="1">
    <source>
        <dbReference type="EMBL" id="KAJ8666247.1"/>
    </source>
</evidence>
<protein>
    <submittedName>
        <fullName evidence="1">Uncharacterized protein</fullName>
    </submittedName>
</protein>
<dbReference type="EMBL" id="CM056744">
    <property type="protein sequence ID" value="KAJ8666247.1"/>
    <property type="molecule type" value="Genomic_DNA"/>
</dbReference>
<keyword evidence="2" id="KW-1185">Reference proteome</keyword>
<gene>
    <name evidence="1" type="ORF">QAD02_007909</name>
</gene>
<comment type="caution">
    <text evidence="1">The sequence shown here is derived from an EMBL/GenBank/DDBJ whole genome shotgun (WGS) entry which is preliminary data.</text>
</comment>
<name>A0ACC2N597_9HYME</name>
<proteinExistence type="predicted"/>
<dbReference type="Proteomes" id="UP001239111">
    <property type="component" value="Chromosome 4"/>
</dbReference>